<dbReference type="EMBL" id="CP061539">
    <property type="protein sequence ID" value="QNV36915.1"/>
    <property type="molecule type" value="Genomic_DNA"/>
</dbReference>
<evidence type="ECO:0008006" key="4">
    <source>
        <dbReference type="Google" id="ProtNLM"/>
    </source>
</evidence>
<gene>
    <name evidence="2" type="ORF">IDM49_06460</name>
</gene>
<dbReference type="GeneID" id="96623874"/>
<name>A0A7H2BB69_9MICC</name>
<protein>
    <recommendedName>
        <fullName evidence="4">Primosomal protein</fullName>
    </recommendedName>
</protein>
<dbReference type="KEGG" id="rter:IDM49_06460"/>
<evidence type="ECO:0000313" key="2">
    <source>
        <dbReference type="EMBL" id="QNV36915.1"/>
    </source>
</evidence>
<evidence type="ECO:0000256" key="1">
    <source>
        <dbReference type="SAM" id="MobiDB-lite"/>
    </source>
</evidence>
<evidence type="ECO:0000313" key="3">
    <source>
        <dbReference type="Proteomes" id="UP000516404"/>
    </source>
</evidence>
<keyword evidence="3" id="KW-1185">Reference proteome</keyword>
<feature type="region of interest" description="Disordered" evidence="1">
    <location>
        <begin position="65"/>
        <end position="101"/>
    </location>
</feature>
<accession>A0A7H2BB69</accession>
<reference evidence="2 3" key="1">
    <citation type="submission" date="2020-09" db="EMBL/GenBank/DDBJ databases">
        <title>Investigation of environmental microbes.</title>
        <authorList>
            <person name="Ou Y."/>
            <person name="Kang Q."/>
        </authorList>
    </citation>
    <scope>NUCLEOTIDE SEQUENCE [LARGE SCALE GENOMIC DNA]</scope>
    <source>
        <strain evidence="2 3">KJZ-14</strain>
    </source>
</reference>
<sequence length="101" mass="11670">MSNDPRAALSVLTSALEEHLTAIANRRGEHDTAIDNAYVAIANAFERYEDSLFESYEEVTPLEVFIEDDDDEDYDDFDDSEEYDEDDIEFFDEDDDEDPRA</sequence>
<dbReference type="Proteomes" id="UP000516404">
    <property type="component" value="Chromosome"/>
</dbReference>
<proteinExistence type="predicted"/>
<dbReference type="RefSeq" id="WP_190723926.1">
    <property type="nucleotide sequence ID" value="NZ_CP061539.1"/>
</dbReference>
<dbReference type="AlphaFoldDB" id="A0A7H2BB69"/>
<organism evidence="2 3">
    <name type="scientific">Rothia terrae</name>
    <dbReference type="NCBI Taxonomy" id="396015"/>
    <lineage>
        <taxon>Bacteria</taxon>
        <taxon>Bacillati</taxon>
        <taxon>Actinomycetota</taxon>
        <taxon>Actinomycetes</taxon>
        <taxon>Micrococcales</taxon>
        <taxon>Micrococcaceae</taxon>
        <taxon>Rothia</taxon>
    </lineage>
</organism>